<comment type="caution">
    <text evidence="9">The sequence shown here is derived from an EMBL/GenBank/DDBJ whole genome shotgun (WGS) entry which is preliminary data.</text>
</comment>
<reference evidence="10 11" key="1">
    <citation type="submission" date="2017-07" db="EMBL/GenBank/DDBJ databases">
        <title>Leptospira spp. isolated from tropical soils.</title>
        <authorList>
            <person name="Thibeaux R."/>
            <person name="Iraola G."/>
            <person name="Ferres I."/>
            <person name="Bierque E."/>
            <person name="Girault D."/>
            <person name="Soupe-Gilbert M.-E."/>
            <person name="Picardeau M."/>
            <person name="Goarant C."/>
        </authorList>
    </citation>
    <scope>NUCLEOTIDE SEQUENCE [LARGE SCALE GENOMIC DNA]</scope>
    <source>
        <strain evidence="9 11">FH1-B-B1</strain>
        <strain evidence="8 10">FH1-B-C1</strain>
    </source>
</reference>
<evidence type="ECO:0000313" key="8">
    <source>
        <dbReference type="EMBL" id="PJZ69735.1"/>
    </source>
</evidence>
<evidence type="ECO:0000256" key="2">
    <source>
        <dbReference type="ARBA" id="ARBA00022505"/>
    </source>
</evidence>
<dbReference type="PIRSF" id="PIRSF004846">
    <property type="entry name" value="ModA"/>
    <property type="match status" value="1"/>
</dbReference>
<evidence type="ECO:0000256" key="3">
    <source>
        <dbReference type="ARBA" id="ARBA00022723"/>
    </source>
</evidence>
<dbReference type="NCBIfam" id="TIGR01256">
    <property type="entry name" value="modA"/>
    <property type="match status" value="1"/>
</dbReference>
<dbReference type="GO" id="GO:1901359">
    <property type="term" value="F:tungstate binding"/>
    <property type="evidence" value="ECO:0007669"/>
    <property type="project" value="UniProtKB-ARBA"/>
</dbReference>
<evidence type="ECO:0000256" key="5">
    <source>
        <dbReference type="ARBA" id="ARBA00062515"/>
    </source>
</evidence>
<dbReference type="InterPro" id="IPR050682">
    <property type="entry name" value="ModA/WtpA"/>
</dbReference>
<feature type="binding site" evidence="6">
    <location>
        <position position="174"/>
    </location>
    <ligand>
        <name>molybdate</name>
        <dbReference type="ChEBI" id="CHEBI:36264"/>
    </ligand>
</feature>
<dbReference type="Gene3D" id="3.40.190.10">
    <property type="entry name" value="Periplasmic binding protein-like II"/>
    <property type="match status" value="2"/>
</dbReference>
<proteinExistence type="inferred from homology"/>
<dbReference type="AlphaFoldDB" id="A0A2M9ZLT4"/>
<gene>
    <name evidence="9" type="primary">modA</name>
    <name evidence="8" type="ORF">CH360_09060</name>
    <name evidence="9" type="ORF">CH373_11175</name>
</gene>
<evidence type="ECO:0000256" key="6">
    <source>
        <dbReference type="PIRSR" id="PIRSR004846-1"/>
    </source>
</evidence>
<dbReference type="Proteomes" id="UP000231990">
    <property type="component" value="Unassembled WGS sequence"/>
</dbReference>
<feature type="signal peptide" evidence="7">
    <location>
        <begin position="1"/>
        <end position="22"/>
    </location>
</feature>
<comment type="subunit">
    <text evidence="5">The complex is composed of two ATP-binding proteins (ModC), two transmembrane proteins (ModB) and a solute-binding protein (ModA).</text>
</comment>
<dbReference type="InterPro" id="IPR005950">
    <property type="entry name" value="ModA"/>
</dbReference>
<sequence>MVNFFRKYFIYSIFPFLLLCLASCRPSSSGKLTIAVAANLQHTIIEIEKEFEAETKIPVDVVLGSSGKLTTQIKEGAPYDVFISADMNYPENLFKSGWSDAPPKPYARGLLVLWSRKADLSKQDDLNLLLSPNIKKIAIANPETAPYGKAAVEALKELKIYDKVKHKLVFGESISQTNQFIISQAADLGITSKSTVIAEELRGKEMWIDIDPALYNAITQGMIILKHGKESHPEESRKFYDFIASEKSKAIFLKYGYLLE</sequence>
<evidence type="ECO:0000313" key="10">
    <source>
        <dbReference type="Proteomes" id="UP000231962"/>
    </source>
</evidence>
<keyword evidence="3 6" id="KW-0479">Metal-binding</keyword>
<keyword evidence="4 7" id="KW-0732">Signal</keyword>
<dbReference type="OrthoDB" id="9785015at2"/>
<dbReference type="Proteomes" id="UP000231962">
    <property type="component" value="Unassembled WGS sequence"/>
</dbReference>
<dbReference type="EMBL" id="NPDZ01000006">
    <property type="protein sequence ID" value="PJZ73050.1"/>
    <property type="molecule type" value="Genomic_DNA"/>
</dbReference>
<evidence type="ECO:0000313" key="11">
    <source>
        <dbReference type="Proteomes" id="UP000231990"/>
    </source>
</evidence>
<dbReference type="GO" id="GO:0046872">
    <property type="term" value="F:metal ion binding"/>
    <property type="evidence" value="ECO:0007669"/>
    <property type="project" value="UniProtKB-KW"/>
</dbReference>
<dbReference type="RefSeq" id="WP_100713716.1">
    <property type="nucleotide sequence ID" value="NZ_NPDY01000007.1"/>
</dbReference>
<feature type="binding site" evidence="6">
    <location>
        <position position="66"/>
    </location>
    <ligand>
        <name>molybdate</name>
        <dbReference type="ChEBI" id="CHEBI:36264"/>
    </ligand>
</feature>
<dbReference type="CDD" id="cd13539">
    <property type="entry name" value="PBP2_AvModA"/>
    <property type="match status" value="1"/>
</dbReference>
<dbReference type="SUPFAM" id="SSF53850">
    <property type="entry name" value="Periplasmic binding protein-like II"/>
    <property type="match status" value="1"/>
</dbReference>
<keyword evidence="2 6" id="KW-0500">Molybdenum</keyword>
<evidence type="ECO:0000256" key="7">
    <source>
        <dbReference type="SAM" id="SignalP"/>
    </source>
</evidence>
<evidence type="ECO:0000313" key="9">
    <source>
        <dbReference type="EMBL" id="PJZ73050.1"/>
    </source>
</evidence>
<dbReference type="PANTHER" id="PTHR30632">
    <property type="entry name" value="MOLYBDATE-BINDING PERIPLASMIC PROTEIN"/>
    <property type="match status" value="1"/>
</dbReference>
<dbReference type="GO" id="GO:0030973">
    <property type="term" value="F:molybdate ion binding"/>
    <property type="evidence" value="ECO:0007669"/>
    <property type="project" value="InterPro"/>
</dbReference>
<dbReference type="GO" id="GO:0015689">
    <property type="term" value="P:molybdate ion transport"/>
    <property type="evidence" value="ECO:0007669"/>
    <property type="project" value="InterPro"/>
</dbReference>
<feature type="chain" id="PRO_5014793275" evidence="7">
    <location>
        <begin position="23"/>
        <end position="260"/>
    </location>
</feature>
<evidence type="ECO:0000256" key="1">
    <source>
        <dbReference type="ARBA" id="ARBA00009175"/>
    </source>
</evidence>
<dbReference type="FunFam" id="3.40.190.10:FF:000035">
    <property type="entry name" value="Molybdate ABC transporter substrate-binding protein"/>
    <property type="match status" value="1"/>
</dbReference>
<dbReference type="InterPro" id="IPR044084">
    <property type="entry name" value="AvModA-like_subst-bd"/>
</dbReference>
<dbReference type="PANTHER" id="PTHR30632:SF14">
    <property type="entry name" value="TUNGSTATE_MOLYBDATE_CHROMATE-BINDING PROTEIN MODA"/>
    <property type="match status" value="1"/>
</dbReference>
<evidence type="ECO:0000256" key="4">
    <source>
        <dbReference type="ARBA" id="ARBA00022729"/>
    </source>
</evidence>
<comment type="similarity">
    <text evidence="1">Belongs to the bacterial solute-binding protein ModA family.</text>
</comment>
<keyword evidence="10" id="KW-1185">Reference proteome</keyword>
<dbReference type="Pfam" id="PF13531">
    <property type="entry name" value="SBP_bac_11"/>
    <property type="match status" value="1"/>
</dbReference>
<dbReference type="EMBL" id="NPDY01000007">
    <property type="protein sequence ID" value="PJZ69735.1"/>
    <property type="molecule type" value="Genomic_DNA"/>
</dbReference>
<protein>
    <submittedName>
        <fullName evidence="9">Molybdate ABC transporter substrate-binding protein</fullName>
    </submittedName>
</protein>
<name>A0A2M9ZLT4_9LEPT</name>
<organism evidence="9 11">
    <name type="scientific">Leptospira perolatii</name>
    <dbReference type="NCBI Taxonomy" id="2023191"/>
    <lineage>
        <taxon>Bacteria</taxon>
        <taxon>Pseudomonadati</taxon>
        <taxon>Spirochaetota</taxon>
        <taxon>Spirochaetia</taxon>
        <taxon>Leptospirales</taxon>
        <taxon>Leptospiraceae</taxon>
        <taxon>Leptospira</taxon>
    </lineage>
</organism>
<accession>A0A2M9ZLT4</accession>